<protein>
    <recommendedName>
        <fullName evidence="3">lipoyl(octanoyl) transferase</fullName>
        <ecNumber evidence="3">2.3.1.181</ecNumber>
    </recommendedName>
</protein>
<dbReference type="InterPro" id="IPR045864">
    <property type="entry name" value="aa-tRNA-synth_II/BPL/LPL"/>
</dbReference>
<dbReference type="PANTHER" id="PTHR10993:SF7">
    <property type="entry name" value="LIPOYLTRANSFERASE 2, MITOCHONDRIAL-RELATED"/>
    <property type="match status" value="1"/>
</dbReference>
<dbReference type="EMBL" id="JAJJMB010016912">
    <property type="protein sequence ID" value="KAI3843692.1"/>
    <property type="molecule type" value="Genomic_DNA"/>
</dbReference>
<evidence type="ECO:0000313" key="7">
    <source>
        <dbReference type="EMBL" id="KAI3843692.1"/>
    </source>
</evidence>
<accession>A0AAD4X4Y6</accession>
<dbReference type="GO" id="GO:0009249">
    <property type="term" value="P:protein lipoylation"/>
    <property type="evidence" value="ECO:0007669"/>
    <property type="project" value="InterPro"/>
</dbReference>
<comment type="caution">
    <text evidence="7">The sequence shown here is derived from an EMBL/GenBank/DDBJ whole genome shotgun (WGS) entry which is preliminary data.</text>
</comment>
<dbReference type="InterPro" id="IPR004143">
    <property type="entry name" value="BPL_LPL_catalytic"/>
</dbReference>
<evidence type="ECO:0000256" key="5">
    <source>
        <dbReference type="ARBA" id="ARBA00023315"/>
    </source>
</evidence>
<keyword evidence="5" id="KW-0012">Acyltransferase</keyword>
<evidence type="ECO:0000259" key="6">
    <source>
        <dbReference type="PROSITE" id="PS51733"/>
    </source>
</evidence>
<comment type="similarity">
    <text evidence="2">Belongs to the LipB family.</text>
</comment>
<evidence type="ECO:0000256" key="3">
    <source>
        <dbReference type="ARBA" id="ARBA00012334"/>
    </source>
</evidence>
<dbReference type="PROSITE" id="PS51733">
    <property type="entry name" value="BPL_LPL_CATALYTIC"/>
    <property type="match status" value="1"/>
</dbReference>
<dbReference type="Proteomes" id="UP001202328">
    <property type="component" value="Unassembled WGS sequence"/>
</dbReference>
<evidence type="ECO:0000313" key="8">
    <source>
        <dbReference type="Proteomes" id="UP001202328"/>
    </source>
</evidence>
<dbReference type="Pfam" id="PF21948">
    <property type="entry name" value="LplA-B_cat"/>
    <property type="match status" value="1"/>
</dbReference>
<evidence type="ECO:0000256" key="4">
    <source>
        <dbReference type="ARBA" id="ARBA00022679"/>
    </source>
</evidence>
<evidence type="ECO:0000256" key="2">
    <source>
        <dbReference type="ARBA" id="ARBA00007907"/>
    </source>
</evidence>
<proteinExistence type="inferred from homology"/>
<name>A0AAD4X4Y6_9MAGN</name>
<dbReference type="AlphaFoldDB" id="A0AAD4X4Y6"/>
<reference evidence="7" key="1">
    <citation type="submission" date="2022-04" db="EMBL/GenBank/DDBJ databases">
        <title>A functionally conserved STORR gene fusion in Papaver species that diverged 16.8 million years ago.</title>
        <authorList>
            <person name="Catania T."/>
        </authorList>
    </citation>
    <scope>NUCLEOTIDE SEQUENCE</scope>
    <source>
        <strain evidence="7">S-188037</strain>
    </source>
</reference>
<keyword evidence="4" id="KW-0808">Transferase</keyword>
<gene>
    <name evidence="7" type="ORF">MKW98_013628</name>
</gene>
<sequence>MRKCFSLSQQLDYSIFSFSQHKQQSNKTNYHFCSNIWFSTFCLNTLTIRELVMYPIINLRSHKTDLHWYLRALEEVVIRVLSSAFSIKGSRVEGSQKLAAIGIRVSRWITYHGLALNVSTDLGPFQQIVPCGIQGRQVGSVRSLLEESVSPSIEGGVGDNLHLNACELLDAAYDSLLAEFSEVFELSLHPRPVSDLGLLKEKC</sequence>
<dbReference type="InterPro" id="IPR000544">
    <property type="entry name" value="Octanoyltransferase"/>
</dbReference>
<organism evidence="7 8">
    <name type="scientific">Papaver atlanticum</name>
    <dbReference type="NCBI Taxonomy" id="357466"/>
    <lineage>
        <taxon>Eukaryota</taxon>
        <taxon>Viridiplantae</taxon>
        <taxon>Streptophyta</taxon>
        <taxon>Embryophyta</taxon>
        <taxon>Tracheophyta</taxon>
        <taxon>Spermatophyta</taxon>
        <taxon>Magnoliopsida</taxon>
        <taxon>Ranunculales</taxon>
        <taxon>Papaveraceae</taxon>
        <taxon>Papaveroideae</taxon>
        <taxon>Papaver</taxon>
    </lineage>
</organism>
<dbReference type="SUPFAM" id="SSF55681">
    <property type="entry name" value="Class II aaRS and biotin synthetases"/>
    <property type="match status" value="1"/>
</dbReference>
<keyword evidence="8" id="KW-1185">Reference proteome</keyword>
<dbReference type="GO" id="GO:0033819">
    <property type="term" value="F:lipoyl(octanoyl) transferase activity"/>
    <property type="evidence" value="ECO:0007669"/>
    <property type="project" value="UniProtKB-EC"/>
</dbReference>
<evidence type="ECO:0000256" key="1">
    <source>
        <dbReference type="ARBA" id="ARBA00004821"/>
    </source>
</evidence>
<comment type="pathway">
    <text evidence="1">Protein modification; protein lipoylation via endogenous pathway; protein N(6)-(lipoyl)lysine from octanoyl-[acyl-carrier-protein]: step 1/2.</text>
</comment>
<dbReference type="PANTHER" id="PTHR10993">
    <property type="entry name" value="OCTANOYLTRANSFERASE"/>
    <property type="match status" value="1"/>
</dbReference>
<dbReference type="EC" id="2.3.1.181" evidence="3"/>
<dbReference type="Gene3D" id="3.30.930.10">
    <property type="entry name" value="Bira Bifunctional Protein, Domain 2"/>
    <property type="match status" value="1"/>
</dbReference>
<dbReference type="NCBIfam" id="TIGR00214">
    <property type="entry name" value="lipB"/>
    <property type="match status" value="1"/>
</dbReference>
<feature type="domain" description="BPL/LPL catalytic" evidence="6">
    <location>
        <begin position="1"/>
        <end position="188"/>
    </location>
</feature>